<evidence type="ECO:0000259" key="3">
    <source>
        <dbReference type="Pfam" id="PF00501"/>
    </source>
</evidence>
<dbReference type="SUPFAM" id="SSF56801">
    <property type="entry name" value="Acetyl-CoA synthetase-like"/>
    <property type="match status" value="1"/>
</dbReference>
<evidence type="ECO:0000259" key="4">
    <source>
        <dbReference type="Pfam" id="PF13193"/>
    </source>
</evidence>
<dbReference type="Proteomes" id="UP000199350">
    <property type="component" value="Chromosome I"/>
</dbReference>
<feature type="domain" description="AMP-dependent synthetase/ligase" evidence="3">
    <location>
        <begin position="51"/>
        <end position="384"/>
    </location>
</feature>
<keyword evidence="6" id="KW-1185">Reference proteome</keyword>
<dbReference type="InterPro" id="IPR042099">
    <property type="entry name" value="ANL_N_sf"/>
</dbReference>
<dbReference type="AlphaFoldDB" id="A0A1G9NPN2"/>
<keyword evidence="2 5" id="KW-0436">Ligase</keyword>
<dbReference type="STRING" id="38302.SAMN04488535_1121"/>
<evidence type="ECO:0000256" key="1">
    <source>
        <dbReference type="ARBA" id="ARBA00006432"/>
    </source>
</evidence>
<protein>
    <submittedName>
        <fullName evidence="5">Acyl-CoA synthetase (AMP-forming)/AMP-acid ligase II</fullName>
    </submittedName>
</protein>
<comment type="similarity">
    <text evidence="1">Belongs to the ATP-dependent AMP-binding enzyme family.</text>
</comment>
<evidence type="ECO:0000313" key="6">
    <source>
        <dbReference type="Proteomes" id="UP000199350"/>
    </source>
</evidence>
<evidence type="ECO:0000313" key="5">
    <source>
        <dbReference type="EMBL" id="SDL88548.1"/>
    </source>
</evidence>
<reference evidence="6" key="1">
    <citation type="submission" date="2016-10" db="EMBL/GenBank/DDBJ databases">
        <authorList>
            <person name="Varghese N."/>
            <person name="Submissions S."/>
        </authorList>
    </citation>
    <scope>NUCLEOTIDE SEQUENCE [LARGE SCALE GENOMIC DNA]</scope>
    <source>
        <strain evidence="6">DSM 20632</strain>
    </source>
</reference>
<feature type="domain" description="AMP-binding enzyme C-terminal" evidence="4">
    <location>
        <begin position="435"/>
        <end position="509"/>
    </location>
</feature>
<dbReference type="InterPro" id="IPR020845">
    <property type="entry name" value="AMP-binding_CS"/>
</dbReference>
<dbReference type="InterPro" id="IPR025110">
    <property type="entry name" value="AMP-bd_C"/>
</dbReference>
<dbReference type="Pfam" id="PF00501">
    <property type="entry name" value="AMP-binding"/>
    <property type="match status" value="1"/>
</dbReference>
<gene>
    <name evidence="5" type="ORF">SAMN04488535_1121</name>
</gene>
<dbReference type="EMBL" id="LT629700">
    <property type="protein sequence ID" value="SDL88548.1"/>
    <property type="molecule type" value="Genomic_DNA"/>
</dbReference>
<dbReference type="FunFam" id="3.30.300.30:FF:000007">
    <property type="entry name" value="4-coumarate--CoA ligase 2"/>
    <property type="match status" value="1"/>
</dbReference>
<sequence length="523" mass="56585">MCYTLISIATHITHREVSLIYHSPYPSVEVPETNVFDLIFGGLSEKDAALPAITELTTGTTATYAELRDYSESIAGELTSRGIGPGDVVTLQVPNSINFAASLLGVMRAGATVNPVGMLMNQADVAHIVSASHSKLFIGPTDLEQIPQIFSMELQSIAQRHHPAPDVHIDPASVAAVPFSSGTTGLPKGVQLTHRNLVANILQVDAMIDLCGIRREANTLSVLPFSHIYGLTVLLLSPLYRRHHIFTMPKFDLGLFLSAHGTHNIEFTFIAPPMAIAMAKGPEIDASWFADSKLMVSSAAPIDAPIMRAVEERLGTKVVQGWGMTEAAPLVALNLHGDADHSSVGKPAPNTEIRLVDIDTLEDVEEGQQGEVLVRGPQVMLGYLDNEEATNNTLVQGGWLRTGDIARIGDDGGLRIIDRAKEVIKYKGYQVAPAELEALLLTHPDVNDVGVVGAERDGLEIPRAFVVKREGADVSAGQLMEWVAERVTPYKKVRAVEFVDAIPKNPTGKILRRELRQVPWPAA</sequence>
<dbReference type="PANTHER" id="PTHR24096">
    <property type="entry name" value="LONG-CHAIN-FATTY-ACID--COA LIGASE"/>
    <property type="match status" value="1"/>
</dbReference>
<name>A0A1G9NPN2_9CORY</name>
<dbReference type="PANTHER" id="PTHR24096:SF149">
    <property type="entry name" value="AMP-BINDING DOMAIN-CONTAINING PROTEIN-RELATED"/>
    <property type="match status" value="1"/>
</dbReference>
<accession>A0A1G9NPN2</accession>
<organism evidence="5 6">
    <name type="scientific">Corynebacterium mycetoides</name>
    <dbReference type="NCBI Taxonomy" id="38302"/>
    <lineage>
        <taxon>Bacteria</taxon>
        <taxon>Bacillati</taxon>
        <taxon>Actinomycetota</taxon>
        <taxon>Actinomycetes</taxon>
        <taxon>Mycobacteriales</taxon>
        <taxon>Corynebacteriaceae</taxon>
        <taxon>Corynebacterium</taxon>
    </lineage>
</organism>
<dbReference type="Pfam" id="PF13193">
    <property type="entry name" value="AMP-binding_C"/>
    <property type="match status" value="1"/>
</dbReference>
<dbReference type="InterPro" id="IPR045851">
    <property type="entry name" value="AMP-bd_C_sf"/>
</dbReference>
<dbReference type="InterPro" id="IPR000873">
    <property type="entry name" value="AMP-dep_synth/lig_dom"/>
</dbReference>
<dbReference type="Gene3D" id="3.30.300.30">
    <property type="match status" value="1"/>
</dbReference>
<proteinExistence type="inferred from homology"/>
<evidence type="ECO:0000256" key="2">
    <source>
        <dbReference type="ARBA" id="ARBA00022598"/>
    </source>
</evidence>
<dbReference type="Gene3D" id="3.40.50.12780">
    <property type="entry name" value="N-terminal domain of ligase-like"/>
    <property type="match status" value="1"/>
</dbReference>
<dbReference type="PROSITE" id="PS00455">
    <property type="entry name" value="AMP_BINDING"/>
    <property type="match status" value="1"/>
</dbReference>
<dbReference type="GO" id="GO:0016405">
    <property type="term" value="F:CoA-ligase activity"/>
    <property type="evidence" value="ECO:0007669"/>
    <property type="project" value="TreeGrafter"/>
</dbReference>